<protein>
    <recommendedName>
        <fullName evidence="1">SCP domain-containing protein</fullName>
    </recommendedName>
</protein>
<evidence type="ECO:0000313" key="3">
    <source>
        <dbReference type="Proteomes" id="UP001530315"/>
    </source>
</evidence>
<dbReference type="Proteomes" id="UP001530315">
    <property type="component" value="Unassembled WGS sequence"/>
</dbReference>
<name>A0ABD3NV64_9STRA</name>
<dbReference type="EMBL" id="JALLAZ020001141">
    <property type="protein sequence ID" value="KAL3779900.1"/>
    <property type="molecule type" value="Genomic_DNA"/>
</dbReference>
<dbReference type="InterPro" id="IPR035940">
    <property type="entry name" value="CAP_sf"/>
</dbReference>
<gene>
    <name evidence="2" type="ORF">ACHAW5_003630</name>
</gene>
<feature type="domain" description="SCP" evidence="1">
    <location>
        <begin position="21"/>
        <end position="164"/>
    </location>
</feature>
<accession>A0ABD3NV64</accession>
<proteinExistence type="predicted"/>
<organism evidence="2 3">
    <name type="scientific">Stephanodiscus triporus</name>
    <dbReference type="NCBI Taxonomy" id="2934178"/>
    <lineage>
        <taxon>Eukaryota</taxon>
        <taxon>Sar</taxon>
        <taxon>Stramenopiles</taxon>
        <taxon>Ochrophyta</taxon>
        <taxon>Bacillariophyta</taxon>
        <taxon>Coscinodiscophyceae</taxon>
        <taxon>Thalassiosirophycidae</taxon>
        <taxon>Stephanodiscales</taxon>
        <taxon>Stephanodiscaceae</taxon>
        <taxon>Stephanodiscus</taxon>
    </lineage>
</organism>
<dbReference type="SUPFAM" id="SSF55797">
    <property type="entry name" value="PR-1-like"/>
    <property type="match status" value="1"/>
</dbReference>
<reference evidence="2 3" key="1">
    <citation type="submission" date="2024-10" db="EMBL/GenBank/DDBJ databases">
        <title>Updated reference genomes for cyclostephanoid diatoms.</title>
        <authorList>
            <person name="Roberts W.R."/>
            <person name="Alverson A.J."/>
        </authorList>
    </citation>
    <scope>NUCLEOTIDE SEQUENCE [LARGE SCALE GENOMIC DNA]</scope>
    <source>
        <strain evidence="2 3">AJA276-08</strain>
    </source>
</reference>
<dbReference type="AlphaFoldDB" id="A0ABD3NV64"/>
<dbReference type="Gene3D" id="3.40.33.10">
    <property type="entry name" value="CAP"/>
    <property type="match status" value="1"/>
</dbReference>
<dbReference type="PANTHER" id="PTHR10334">
    <property type="entry name" value="CYSTEINE-RICH SECRETORY PROTEIN-RELATED"/>
    <property type="match status" value="1"/>
</dbReference>
<dbReference type="SMART" id="SM00198">
    <property type="entry name" value="SCP"/>
    <property type="match status" value="1"/>
</dbReference>
<keyword evidence="3" id="KW-1185">Reference proteome</keyword>
<sequence length="189" mass="21014">MMQVSASNSTGGTAPAPIFLDVLDEKWLHAHNIRREEWHTRYGKTYVPLKWSNVLEAQATAYAQDMLSTCGDVPVLGKTEYGKNLARNTGTGRWGSFRKPEDILIRWVDREADFGWPGNAHLTQALWRATKYVGCGVASKSWNDGNGMCHTQVCRYARPGNCNMAAYQSNQMLKDDSPCLPACPPDGNC</sequence>
<dbReference type="Pfam" id="PF00188">
    <property type="entry name" value="CAP"/>
    <property type="match status" value="1"/>
</dbReference>
<evidence type="ECO:0000313" key="2">
    <source>
        <dbReference type="EMBL" id="KAL3779900.1"/>
    </source>
</evidence>
<dbReference type="InterPro" id="IPR014044">
    <property type="entry name" value="CAP_dom"/>
</dbReference>
<dbReference type="InterPro" id="IPR001283">
    <property type="entry name" value="CRISP-related"/>
</dbReference>
<comment type="caution">
    <text evidence="2">The sequence shown here is derived from an EMBL/GenBank/DDBJ whole genome shotgun (WGS) entry which is preliminary data.</text>
</comment>
<evidence type="ECO:0000259" key="1">
    <source>
        <dbReference type="SMART" id="SM00198"/>
    </source>
</evidence>